<proteinExistence type="predicted"/>
<comment type="caution">
    <text evidence="2">The sequence shown here is derived from an EMBL/GenBank/DDBJ whole genome shotgun (WGS) entry which is preliminary data.</text>
</comment>
<name>A0A1B8A3D6_FUSPO</name>
<protein>
    <submittedName>
        <fullName evidence="2">Uncharacterized protein</fullName>
    </submittedName>
</protein>
<dbReference type="EMBL" id="LYXU01000176">
    <property type="protein sequence ID" value="OBS14989.1"/>
    <property type="molecule type" value="Genomic_DNA"/>
</dbReference>
<feature type="region of interest" description="Disordered" evidence="1">
    <location>
        <begin position="157"/>
        <end position="191"/>
    </location>
</feature>
<feature type="region of interest" description="Disordered" evidence="1">
    <location>
        <begin position="206"/>
        <end position="231"/>
    </location>
</feature>
<dbReference type="AlphaFoldDB" id="A0A1B8A3D6"/>
<dbReference type="Proteomes" id="UP000091967">
    <property type="component" value="Unassembled WGS sequence"/>
</dbReference>
<evidence type="ECO:0000256" key="1">
    <source>
        <dbReference type="SAM" id="MobiDB-lite"/>
    </source>
</evidence>
<organism evidence="2 3">
    <name type="scientific">Fusarium poae</name>
    <dbReference type="NCBI Taxonomy" id="36050"/>
    <lineage>
        <taxon>Eukaryota</taxon>
        <taxon>Fungi</taxon>
        <taxon>Dikarya</taxon>
        <taxon>Ascomycota</taxon>
        <taxon>Pezizomycotina</taxon>
        <taxon>Sordariomycetes</taxon>
        <taxon>Hypocreomycetidae</taxon>
        <taxon>Hypocreales</taxon>
        <taxon>Nectriaceae</taxon>
        <taxon>Fusarium</taxon>
    </lineage>
</organism>
<sequence length="315" mass="35675">MAKVNFIAQPDLIQLEDTISFFVQQKAILDSLFAALGLLSQGPDRHKKYRRIRPMVKFVYQEKHDNDESKRRQKVLATLDHCSKSLCFFSLKPSQILELKNETFDAMMDGLPKFIAAESQRHNLIEERIGDYVQDIVAEFDQKTVLVIDQTSSFSTITRKEDQPRKRQKMSLERRRNTGKPELPKVSSLVPVPSTTASVAVEALPAQQDQEHTERANCTESNSQLRNLSSSPWQSASMGYCYENDSLNDSLNDDGNCQPGWLTRGLALDISMMDMGNAFPSPLDLLPLSESSWLVESHVSESDGRWELNTRCAQS</sequence>
<feature type="compositionally biased region" description="Basic and acidic residues" evidence="1">
    <location>
        <begin position="158"/>
        <end position="176"/>
    </location>
</feature>
<keyword evidence="3" id="KW-1185">Reference proteome</keyword>
<gene>
    <name evidence="2" type="ORF">FPOA_14017</name>
</gene>
<evidence type="ECO:0000313" key="2">
    <source>
        <dbReference type="EMBL" id="OBS14989.1"/>
    </source>
</evidence>
<accession>A0A1B8A3D6</accession>
<reference evidence="2 3" key="1">
    <citation type="submission" date="2016-06" db="EMBL/GenBank/DDBJ databases">
        <title>Living apart together: crosstalk between the core and supernumerary genomes in a fungal plant pathogen.</title>
        <authorList>
            <person name="Vanheule A."/>
            <person name="Audenaert K."/>
            <person name="Warris S."/>
            <person name="Van De Geest H."/>
            <person name="Schijlen E."/>
            <person name="Hofte M."/>
            <person name="De Saeger S."/>
            <person name="Haesaert G."/>
            <person name="Waalwijk C."/>
            <person name="Van Der Lee T."/>
        </authorList>
    </citation>
    <scope>NUCLEOTIDE SEQUENCE [LARGE SCALE GENOMIC DNA]</scope>
    <source>
        <strain evidence="2 3">2516</strain>
    </source>
</reference>
<evidence type="ECO:0000313" key="3">
    <source>
        <dbReference type="Proteomes" id="UP000091967"/>
    </source>
</evidence>
<feature type="compositionally biased region" description="Polar residues" evidence="1">
    <location>
        <begin position="218"/>
        <end position="231"/>
    </location>
</feature>